<protein>
    <submittedName>
        <fullName evidence="2">POLR2F isoform 12</fullName>
    </submittedName>
</protein>
<dbReference type="EMBL" id="NDHI03003442">
    <property type="protein sequence ID" value="PNJ49584.1"/>
    <property type="molecule type" value="Genomic_DNA"/>
</dbReference>
<sequence>WMDRGTRDEHLPSCPGCPAVASNTRCCPPAACLPGISLSRAGTISSPSCLLHGMASGALNRCSEISDSESRSQPESVLLRGPWNLPLVHLGFSLLNKKDSAACSWEKVLAEDSPQVPLPGSPLAPEGWPSDAWAAGLLDPSMDK</sequence>
<gene>
    <name evidence="2" type="ORF">CR201_G0024728</name>
</gene>
<feature type="non-terminal residue" evidence="2">
    <location>
        <position position="1"/>
    </location>
</feature>
<proteinExistence type="predicted"/>
<dbReference type="STRING" id="9601.ENSPPYP00000013175"/>
<evidence type="ECO:0000256" key="1">
    <source>
        <dbReference type="SAM" id="MobiDB-lite"/>
    </source>
</evidence>
<comment type="caution">
    <text evidence="2">The sequence shown here is derived from an EMBL/GenBank/DDBJ whole genome shotgun (WGS) entry which is preliminary data.</text>
</comment>
<organism evidence="2">
    <name type="scientific">Pongo abelii</name>
    <name type="common">Sumatran orangutan</name>
    <name type="synonym">Pongo pygmaeus abelii</name>
    <dbReference type="NCBI Taxonomy" id="9601"/>
    <lineage>
        <taxon>Eukaryota</taxon>
        <taxon>Metazoa</taxon>
        <taxon>Chordata</taxon>
        <taxon>Craniata</taxon>
        <taxon>Vertebrata</taxon>
        <taxon>Euteleostomi</taxon>
        <taxon>Mammalia</taxon>
        <taxon>Eutheria</taxon>
        <taxon>Euarchontoglires</taxon>
        <taxon>Primates</taxon>
        <taxon>Haplorrhini</taxon>
        <taxon>Catarrhini</taxon>
        <taxon>Hominidae</taxon>
        <taxon>Pongo</taxon>
    </lineage>
</organism>
<name>A0A2J8UWE1_PONAB</name>
<dbReference type="AlphaFoldDB" id="A0A2J8UWE1"/>
<accession>A0A2J8UWE1</accession>
<evidence type="ECO:0000313" key="2">
    <source>
        <dbReference type="EMBL" id="PNJ49584.1"/>
    </source>
</evidence>
<reference evidence="2" key="1">
    <citation type="submission" date="2017-12" db="EMBL/GenBank/DDBJ databases">
        <title>High-resolution comparative analysis of great ape genomes.</title>
        <authorList>
            <person name="Pollen A."/>
            <person name="Hastie A."/>
            <person name="Hormozdiari F."/>
            <person name="Dougherty M."/>
            <person name="Liu R."/>
            <person name="Chaisson M."/>
            <person name="Hoppe E."/>
            <person name="Hill C."/>
            <person name="Pang A."/>
            <person name="Hillier L."/>
            <person name="Baker C."/>
            <person name="Armstrong J."/>
            <person name="Shendure J."/>
            <person name="Paten B."/>
            <person name="Wilson R."/>
            <person name="Chao H."/>
            <person name="Schneider V."/>
            <person name="Ventura M."/>
            <person name="Kronenberg Z."/>
            <person name="Murali S."/>
            <person name="Gordon D."/>
            <person name="Cantsilieris S."/>
            <person name="Munson K."/>
            <person name="Nelson B."/>
            <person name="Raja A."/>
            <person name="Underwood J."/>
            <person name="Diekhans M."/>
            <person name="Fiddes I."/>
            <person name="Haussler D."/>
            <person name="Eichler E."/>
        </authorList>
    </citation>
    <scope>NUCLEOTIDE SEQUENCE [LARGE SCALE GENOMIC DNA]</scope>
    <source>
        <strain evidence="2">Susie</strain>
    </source>
</reference>
<feature type="region of interest" description="Disordered" evidence="1">
    <location>
        <begin position="113"/>
        <end position="144"/>
    </location>
</feature>